<dbReference type="InterPro" id="IPR058637">
    <property type="entry name" value="YknX-like_C"/>
</dbReference>
<comment type="similarity">
    <text evidence="1">Belongs to the membrane fusion protein (MFP) (TC 8.A.1) family.</text>
</comment>
<dbReference type="FunFam" id="2.40.420.20:FF:000003">
    <property type="entry name" value="Cation efflux system protein cusB"/>
    <property type="match status" value="1"/>
</dbReference>
<dbReference type="InterPro" id="IPR006143">
    <property type="entry name" value="RND_pump_MFP"/>
</dbReference>
<keyword evidence="3 6" id="KW-0732">Signal</keyword>
<dbReference type="InterPro" id="IPR058792">
    <property type="entry name" value="Beta-barrel_RND_2"/>
</dbReference>
<dbReference type="Gene3D" id="2.40.420.20">
    <property type="match status" value="1"/>
</dbReference>
<sequence>MLVRPSARFCVALLLAVGLTSCARQTSAPAASKPIPVVVQAVSVQPWNSTVQSIATVRARESVALTAAVSDVVEQVNFDSGDEVKAGQLLLRLRGNSQQAALTAAQATFEETEQLYRRQLSLVGQQLVAKSTVDTQRALRDAAEARVQQMRAEITDREVRAPFSGVLGIRQVSPGSLITASTVITTLDDVERMYVDFQVPESQLGLVELGNAVNGSAAAYPGAQFEGEVAAIDSRIDETTRSVTVRADFPNDDRRLRPGMLLDVRLFQPARQALVIPEIAVVQVGRESYVFRVKPDSSVERADVRLGERRDGKVEILEGVKAGERIVVDGAGKLRPGLKIDAQAAPANANATATAGKQAVQ</sequence>
<reference evidence="10 11" key="1">
    <citation type="journal article" date="2005" name="Genome Res.">
        <title>Comparative and functional genomic analyses of the pathogenicity of phytopathogen Xanthomonas campestris pv. campestris.</title>
        <authorList>
            <person name="Qian W."/>
            <person name="Jia Y."/>
            <person name="Ren S.X."/>
            <person name="He Y.Q."/>
            <person name="Feng J.X."/>
            <person name="Lu L.F."/>
            <person name="Sun Q."/>
            <person name="Ying G."/>
            <person name="Tang D.J."/>
            <person name="Tang H."/>
            <person name="Wu W."/>
            <person name="Hao P."/>
            <person name="Wang L."/>
            <person name="Jiang B.L."/>
            <person name="Zeng S."/>
            <person name="Gu W.Y."/>
            <person name="Lu G."/>
            <person name="Rong L."/>
            <person name="Tian Y."/>
            <person name="Yao Z."/>
            <person name="Fu G."/>
            <person name="Chen B."/>
            <person name="Fang R."/>
            <person name="Qiang B."/>
            <person name="Chen Z."/>
            <person name="Zhao G.P."/>
            <person name="Tang J.L."/>
            <person name="He C."/>
        </authorList>
    </citation>
    <scope>NUCLEOTIDE SEQUENCE [LARGE SCALE GENOMIC DNA]</scope>
    <source>
        <strain evidence="10 11">8004</strain>
    </source>
</reference>
<evidence type="ECO:0000313" key="11">
    <source>
        <dbReference type="Proteomes" id="UP000000420"/>
    </source>
</evidence>
<keyword evidence="2" id="KW-0813">Transport</keyword>
<dbReference type="Gene3D" id="2.40.50.100">
    <property type="match status" value="1"/>
</dbReference>
<feature type="signal peptide" evidence="6">
    <location>
        <begin position="1"/>
        <end position="30"/>
    </location>
</feature>
<accession>A0A0H2X4D8</accession>
<dbReference type="RefSeq" id="WP_011269548.1">
    <property type="nucleotide sequence ID" value="NC_007086.1"/>
</dbReference>
<dbReference type="FunFam" id="2.40.30.170:FF:000010">
    <property type="entry name" value="Efflux RND transporter periplasmic adaptor subunit"/>
    <property type="match status" value="1"/>
</dbReference>
<evidence type="ECO:0000256" key="2">
    <source>
        <dbReference type="ARBA" id="ARBA00022448"/>
    </source>
</evidence>
<dbReference type="GO" id="GO:0006811">
    <property type="term" value="P:monoatomic ion transport"/>
    <property type="evidence" value="ECO:0007669"/>
    <property type="project" value="UniProtKB-KW"/>
</dbReference>
<organism evidence="10 11">
    <name type="scientific">Xanthomonas campestris pv. campestris (strain 8004)</name>
    <dbReference type="NCBI Taxonomy" id="314565"/>
    <lineage>
        <taxon>Bacteria</taxon>
        <taxon>Pseudomonadati</taxon>
        <taxon>Pseudomonadota</taxon>
        <taxon>Gammaproteobacteria</taxon>
        <taxon>Lysobacterales</taxon>
        <taxon>Lysobacteraceae</taxon>
        <taxon>Xanthomonas</taxon>
    </lineage>
</organism>
<evidence type="ECO:0000256" key="6">
    <source>
        <dbReference type="SAM" id="SignalP"/>
    </source>
</evidence>
<name>A0A0H2X4D8_XANC8</name>
<keyword evidence="4" id="KW-0406">Ion transport</keyword>
<evidence type="ECO:0000259" key="7">
    <source>
        <dbReference type="Pfam" id="PF25954"/>
    </source>
</evidence>
<dbReference type="EMBL" id="CP000050">
    <property type="protein sequence ID" value="AAY48069.1"/>
    <property type="molecule type" value="Genomic_DNA"/>
</dbReference>
<protein>
    <submittedName>
        <fullName evidence="10">RND efflux membrane fusion protein</fullName>
    </submittedName>
</protein>
<dbReference type="NCBIfam" id="TIGR01730">
    <property type="entry name" value="RND_mfp"/>
    <property type="match status" value="1"/>
</dbReference>
<proteinExistence type="inferred from homology"/>
<dbReference type="Gene3D" id="2.40.30.170">
    <property type="match status" value="1"/>
</dbReference>
<dbReference type="SUPFAM" id="SSF111369">
    <property type="entry name" value="HlyD-like secretion proteins"/>
    <property type="match status" value="1"/>
</dbReference>
<dbReference type="Pfam" id="PF25954">
    <property type="entry name" value="Beta-barrel_RND_2"/>
    <property type="match status" value="1"/>
</dbReference>
<feature type="chain" id="PRO_5002600917" evidence="6">
    <location>
        <begin position="31"/>
        <end position="361"/>
    </location>
</feature>
<evidence type="ECO:0000313" key="10">
    <source>
        <dbReference type="EMBL" id="AAY48069.1"/>
    </source>
</evidence>
<feature type="domain" description="CusB-like beta-barrel" evidence="7">
    <location>
        <begin position="195"/>
        <end position="267"/>
    </location>
</feature>
<dbReference type="GO" id="GO:1990281">
    <property type="term" value="C:efflux pump complex"/>
    <property type="evidence" value="ECO:0007669"/>
    <property type="project" value="TreeGrafter"/>
</dbReference>
<gene>
    <name evidence="10" type="ordered locus">XC_0995</name>
</gene>
<dbReference type="AlphaFoldDB" id="A0A0H2X4D8"/>
<evidence type="ECO:0000256" key="4">
    <source>
        <dbReference type="ARBA" id="ARBA00023065"/>
    </source>
</evidence>
<dbReference type="KEGG" id="xcb:XC_0995"/>
<dbReference type="Pfam" id="PF25989">
    <property type="entry name" value="YknX_C"/>
    <property type="match status" value="1"/>
</dbReference>
<feature type="domain" description="CzcB-like barrel-sandwich hybrid" evidence="8">
    <location>
        <begin position="63"/>
        <end position="188"/>
    </location>
</feature>
<dbReference type="GO" id="GO:0015562">
    <property type="term" value="F:efflux transmembrane transporter activity"/>
    <property type="evidence" value="ECO:0007669"/>
    <property type="project" value="TreeGrafter"/>
</dbReference>
<feature type="coiled-coil region" evidence="5">
    <location>
        <begin position="133"/>
        <end position="160"/>
    </location>
</feature>
<dbReference type="InterPro" id="IPR058647">
    <property type="entry name" value="BSH_CzcB-like"/>
</dbReference>
<dbReference type="Proteomes" id="UP000000420">
    <property type="component" value="Chromosome"/>
</dbReference>
<evidence type="ECO:0000256" key="5">
    <source>
        <dbReference type="SAM" id="Coils"/>
    </source>
</evidence>
<evidence type="ECO:0000259" key="9">
    <source>
        <dbReference type="Pfam" id="PF25989"/>
    </source>
</evidence>
<feature type="domain" description="YknX-like C-terminal permuted SH3-like" evidence="9">
    <location>
        <begin position="273"/>
        <end position="341"/>
    </location>
</feature>
<dbReference type="Pfam" id="PF25973">
    <property type="entry name" value="BSH_CzcB"/>
    <property type="match status" value="1"/>
</dbReference>
<evidence type="ECO:0000259" key="8">
    <source>
        <dbReference type="Pfam" id="PF25973"/>
    </source>
</evidence>
<evidence type="ECO:0000256" key="3">
    <source>
        <dbReference type="ARBA" id="ARBA00022729"/>
    </source>
</evidence>
<dbReference type="Gene3D" id="1.10.287.470">
    <property type="entry name" value="Helix hairpin bin"/>
    <property type="match status" value="1"/>
</dbReference>
<keyword evidence="5" id="KW-0175">Coiled coil</keyword>
<dbReference type="HOGENOM" id="CLU_018816_1_2_6"/>
<dbReference type="PROSITE" id="PS51257">
    <property type="entry name" value="PROKAR_LIPOPROTEIN"/>
    <property type="match status" value="1"/>
</dbReference>
<evidence type="ECO:0000256" key="1">
    <source>
        <dbReference type="ARBA" id="ARBA00009477"/>
    </source>
</evidence>
<dbReference type="PANTHER" id="PTHR30469">
    <property type="entry name" value="MULTIDRUG RESISTANCE PROTEIN MDTA"/>
    <property type="match status" value="1"/>
</dbReference>
<dbReference type="PANTHER" id="PTHR30469:SF16">
    <property type="entry name" value="HAE1 FAMILY EFFLUX PUMP MFP COMPONENT"/>
    <property type="match status" value="1"/>
</dbReference>